<evidence type="ECO:0000313" key="2">
    <source>
        <dbReference type="EMBL" id="MCI40879.1"/>
    </source>
</evidence>
<protein>
    <submittedName>
        <fullName evidence="2">Uncharacterized protein</fullName>
    </submittedName>
</protein>
<comment type="caution">
    <text evidence="2">The sequence shown here is derived from an EMBL/GenBank/DDBJ whole genome shotgun (WGS) entry which is preliminary data.</text>
</comment>
<feature type="chain" id="PRO_5017296596" evidence="1">
    <location>
        <begin position="22"/>
        <end position="73"/>
    </location>
</feature>
<dbReference type="EMBL" id="LXQA010284990">
    <property type="protein sequence ID" value="MCI40879.1"/>
    <property type="molecule type" value="Genomic_DNA"/>
</dbReference>
<keyword evidence="3" id="KW-1185">Reference proteome</keyword>
<keyword evidence="1" id="KW-0732">Signal</keyword>
<feature type="non-terminal residue" evidence="2">
    <location>
        <position position="1"/>
    </location>
</feature>
<sequence length="73" mass="8750">SRCIRFTFSLLLIWLRRRIFHDSHFPLLAKSLAVDNLSYSLSVENAQKSLEWLVIFQNHKQDCRKKQLFEDAQ</sequence>
<evidence type="ECO:0000256" key="1">
    <source>
        <dbReference type="SAM" id="SignalP"/>
    </source>
</evidence>
<proteinExistence type="predicted"/>
<feature type="signal peptide" evidence="1">
    <location>
        <begin position="1"/>
        <end position="21"/>
    </location>
</feature>
<organism evidence="2 3">
    <name type="scientific">Trifolium medium</name>
    <dbReference type="NCBI Taxonomy" id="97028"/>
    <lineage>
        <taxon>Eukaryota</taxon>
        <taxon>Viridiplantae</taxon>
        <taxon>Streptophyta</taxon>
        <taxon>Embryophyta</taxon>
        <taxon>Tracheophyta</taxon>
        <taxon>Spermatophyta</taxon>
        <taxon>Magnoliopsida</taxon>
        <taxon>eudicotyledons</taxon>
        <taxon>Gunneridae</taxon>
        <taxon>Pentapetalae</taxon>
        <taxon>rosids</taxon>
        <taxon>fabids</taxon>
        <taxon>Fabales</taxon>
        <taxon>Fabaceae</taxon>
        <taxon>Papilionoideae</taxon>
        <taxon>50 kb inversion clade</taxon>
        <taxon>NPAAA clade</taxon>
        <taxon>Hologalegina</taxon>
        <taxon>IRL clade</taxon>
        <taxon>Trifolieae</taxon>
        <taxon>Trifolium</taxon>
    </lineage>
</organism>
<evidence type="ECO:0000313" key="3">
    <source>
        <dbReference type="Proteomes" id="UP000265520"/>
    </source>
</evidence>
<reference evidence="2 3" key="1">
    <citation type="journal article" date="2018" name="Front. Plant Sci.">
        <title>Red Clover (Trifolium pratense) and Zigzag Clover (T. medium) - A Picture of Genomic Similarities and Differences.</title>
        <authorList>
            <person name="Dluhosova J."/>
            <person name="Istvanek J."/>
            <person name="Nedelnik J."/>
            <person name="Repkova J."/>
        </authorList>
    </citation>
    <scope>NUCLEOTIDE SEQUENCE [LARGE SCALE GENOMIC DNA]</scope>
    <source>
        <strain evidence="3">cv. 10/8</strain>
        <tissue evidence="2">Leaf</tissue>
    </source>
</reference>
<accession>A0A392RWX5</accession>
<name>A0A392RWX5_9FABA</name>
<dbReference type="AlphaFoldDB" id="A0A392RWX5"/>
<dbReference type="Proteomes" id="UP000265520">
    <property type="component" value="Unassembled WGS sequence"/>
</dbReference>